<sequence>MPNRDFSFLAASIAHTAARELAAIAVPVRMLLGTESPACLGAATAAVAAQIPGATIVAMQGQGYQAIDYDPHQFVRAVLEFDPAQAHSMSVAASVPPSS</sequence>
<evidence type="ECO:0000313" key="2">
    <source>
        <dbReference type="Proteomes" id="UP000193529"/>
    </source>
</evidence>
<evidence type="ECO:0000313" key="1">
    <source>
        <dbReference type="EMBL" id="ORW16250.1"/>
    </source>
</evidence>
<dbReference type="RefSeq" id="WP_245849388.1">
    <property type="nucleotide sequence ID" value="NZ_JACKRZ010000005.1"/>
</dbReference>
<accession>A0A1X1YYW5</accession>
<dbReference type="InterPro" id="IPR029058">
    <property type="entry name" value="AB_hydrolase_fold"/>
</dbReference>
<proteinExistence type="predicted"/>
<dbReference type="Gene3D" id="3.40.50.1820">
    <property type="entry name" value="alpha/beta hydrolase"/>
    <property type="match status" value="1"/>
</dbReference>
<dbReference type="AlphaFoldDB" id="A0A1X1YYW5"/>
<organism evidence="1 2">
    <name type="scientific">Mycobacterium palustre</name>
    <dbReference type="NCBI Taxonomy" id="153971"/>
    <lineage>
        <taxon>Bacteria</taxon>
        <taxon>Bacillati</taxon>
        <taxon>Actinomycetota</taxon>
        <taxon>Actinomycetes</taxon>
        <taxon>Mycobacteriales</taxon>
        <taxon>Mycobacteriaceae</taxon>
        <taxon>Mycobacterium</taxon>
        <taxon>Mycobacterium simiae complex</taxon>
    </lineage>
</organism>
<keyword evidence="2" id="KW-1185">Reference proteome</keyword>
<reference evidence="1 2" key="1">
    <citation type="submission" date="2016-01" db="EMBL/GenBank/DDBJ databases">
        <title>The new phylogeny of the genus Mycobacterium.</title>
        <authorList>
            <person name="Tarcisio F."/>
            <person name="Conor M."/>
            <person name="Antonella G."/>
            <person name="Elisabetta G."/>
            <person name="Giulia F.S."/>
            <person name="Sara T."/>
            <person name="Anna F."/>
            <person name="Clotilde B."/>
            <person name="Roberto B."/>
            <person name="Veronica D.S."/>
            <person name="Fabio R."/>
            <person name="Monica P."/>
            <person name="Olivier J."/>
            <person name="Enrico T."/>
            <person name="Nicola S."/>
        </authorList>
    </citation>
    <scope>NUCLEOTIDE SEQUENCE [LARGE SCALE GENOMIC DNA]</scope>
    <source>
        <strain evidence="1 2">DSM 44572</strain>
    </source>
</reference>
<name>A0A1X1YYW5_9MYCO</name>
<dbReference type="Proteomes" id="UP000193529">
    <property type="component" value="Unassembled WGS sequence"/>
</dbReference>
<protein>
    <submittedName>
        <fullName evidence="1">Uncharacterized protein</fullName>
    </submittedName>
</protein>
<comment type="caution">
    <text evidence="1">The sequence shown here is derived from an EMBL/GenBank/DDBJ whole genome shotgun (WGS) entry which is preliminary data.</text>
</comment>
<dbReference type="STRING" id="153971.AWC19_22645"/>
<gene>
    <name evidence="1" type="ORF">AWC19_22645</name>
</gene>
<dbReference type="SUPFAM" id="SSF53474">
    <property type="entry name" value="alpha/beta-Hydrolases"/>
    <property type="match status" value="1"/>
</dbReference>
<dbReference type="EMBL" id="LQPJ01000156">
    <property type="protein sequence ID" value="ORW16250.1"/>
    <property type="molecule type" value="Genomic_DNA"/>
</dbReference>